<dbReference type="InterPro" id="IPR036259">
    <property type="entry name" value="MFS_trans_sf"/>
</dbReference>
<keyword evidence="3 7" id="KW-1133">Transmembrane helix</keyword>
<dbReference type="GO" id="GO:0016020">
    <property type="term" value="C:membrane"/>
    <property type="evidence" value="ECO:0007669"/>
    <property type="project" value="UniProtKB-SubCell"/>
</dbReference>
<organism evidence="9 10">
    <name type="scientific">Helianthus annuus</name>
    <name type="common">Common sunflower</name>
    <dbReference type="NCBI Taxonomy" id="4232"/>
    <lineage>
        <taxon>Eukaryota</taxon>
        <taxon>Viridiplantae</taxon>
        <taxon>Streptophyta</taxon>
        <taxon>Embryophyta</taxon>
        <taxon>Tracheophyta</taxon>
        <taxon>Spermatophyta</taxon>
        <taxon>Magnoliopsida</taxon>
        <taxon>eudicotyledons</taxon>
        <taxon>Gunneridae</taxon>
        <taxon>Pentapetalae</taxon>
        <taxon>asterids</taxon>
        <taxon>campanulids</taxon>
        <taxon>Asterales</taxon>
        <taxon>Asteraceae</taxon>
        <taxon>Asteroideae</taxon>
        <taxon>Heliantheae alliance</taxon>
        <taxon>Heliantheae</taxon>
        <taxon>Helianthus</taxon>
    </lineage>
</organism>
<feature type="transmembrane region" description="Helical" evidence="7">
    <location>
        <begin position="58"/>
        <end position="81"/>
    </location>
</feature>
<evidence type="ECO:0000256" key="4">
    <source>
        <dbReference type="ARBA" id="ARBA00023136"/>
    </source>
</evidence>
<evidence type="ECO:0000256" key="1">
    <source>
        <dbReference type="ARBA" id="ARBA00004141"/>
    </source>
</evidence>
<dbReference type="GO" id="GO:0022857">
    <property type="term" value="F:transmembrane transporter activity"/>
    <property type="evidence" value="ECO:0007669"/>
    <property type="project" value="InterPro"/>
</dbReference>
<proteinExistence type="inferred from homology"/>
<comment type="similarity">
    <text evidence="5">Belongs to the major facilitator superfamily. Sodium/anion cotransporter (TC 2.A.1.14) family.</text>
</comment>
<comment type="similarity">
    <text evidence="6">Belongs to the major facilitator superfamily. Phosphate:H(+) symporter (TC 2.A.1.9) family.</text>
</comment>
<keyword evidence="2 7" id="KW-0812">Transmembrane</keyword>
<evidence type="ECO:0000256" key="2">
    <source>
        <dbReference type="ARBA" id="ARBA00022692"/>
    </source>
</evidence>
<feature type="transmembrane region" description="Helical" evidence="7">
    <location>
        <begin position="33"/>
        <end position="52"/>
    </location>
</feature>
<dbReference type="Pfam" id="PF07690">
    <property type="entry name" value="MFS_1"/>
    <property type="match status" value="1"/>
</dbReference>
<protein>
    <submittedName>
        <fullName evidence="9">ABC-type phosphate transporter</fullName>
    </submittedName>
</protein>
<name>A0A9K3HVL4_HELAN</name>
<evidence type="ECO:0000313" key="9">
    <source>
        <dbReference type="EMBL" id="KAF5785523.1"/>
    </source>
</evidence>
<evidence type="ECO:0000256" key="6">
    <source>
        <dbReference type="ARBA" id="ARBA00044504"/>
    </source>
</evidence>
<dbReference type="Proteomes" id="UP000215914">
    <property type="component" value="Unassembled WGS sequence"/>
</dbReference>
<reference evidence="9" key="1">
    <citation type="journal article" date="2017" name="Nature">
        <title>The sunflower genome provides insights into oil metabolism, flowering and Asterid evolution.</title>
        <authorList>
            <person name="Badouin H."/>
            <person name="Gouzy J."/>
            <person name="Grassa C.J."/>
            <person name="Murat F."/>
            <person name="Staton S.E."/>
            <person name="Cottret L."/>
            <person name="Lelandais-Briere C."/>
            <person name="Owens G.L."/>
            <person name="Carrere S."/>
            <person name="Mayjonade B."/>
            <person name="Legrand L."/>
            <person name="Gill N."/>
            <person name="Kane N.C."/>
            <person name="Bowers J.E."/>
            <person name="Hubner S."/>
            <person name="Bellec A."/>
            <person name="Berard A."/>
            <person name="Berges H."/>
            <person name="Blanchet N."/>
            <person name="Boniface M.C."/>
            <person name="Brunel D."/>
            <person name="Catrice O."/>
            <person name="Chaidir N."/>
            <person name="Claudel C."/>
            <person name="Donnadieu C."/>
            <person name="Faraut T."/>
            <person name="Fievet G."/>
            <person name="Helmstetter N."/>
            <person name="King M."/>
            <person name="Knapp S.J."/>
            <person name="Lai Z."/>
            <person name="Le Paslier M.C."/>
            <person name="Lippi Y."/>
            <person name="Lorenzon L."/>
            <person name="Mandel J.R."/>
            <person name="Marage G."/>
            <person name="Marchand G."/>
            <person name="Marquand E."/>
            <person name="Bret-Mestries E."/>
            <person name="Morien E."/>
            <person name="Nambeesan S."/>
            <person name="Nguyen T."/>
            <person name="Pegot-Espagnet P."/>
            <person name="Pouilly N."/>
            <person name="Raftis F."/>
            <person name="Sallet E."/>
            <person name="Schiex T."/>
            <person name="Thomas J."/>
            <person name="Vandecasteele C."/>
            <person name="Vares D."/>
            <person name="Vear F."/>
            <person name="Vautrin S."/>
            <person name="Crespi M."/>
            <person name="Mangin B."/>
            <person name="Burke J.M."/>
            <person name="Salse J."/>
            <person name="Munos S."/>
            <person name="Vincourt P."/>
            <person name="Rieseberg L.H."/>
            <person name="Langlade N.B."/>
        </authorList>
    </citation>
    <scope>NUCLEOTIDE SEQUENCE</scope>
    <source>
        <tissue evidence="9">Leaves</tissue>
    </source>
</reference>
<dbReference type="InterPro" id="IPR050382">
    <property type="entry name" value="MFS_Na/Anion_cotransporter"/>
</dbReference>
<evidence type="ECO:0000256" key="7">
    <source>
        <dbReference type="SAM" id="Phobius"/>
    </source>
</evidence>
<dbReference type="SUPFAM" id="SSF103473">
    <property type="entry name" value="MFS general substrate transporter"/>
    <property type="match status" value="1"/>
</dbReference>
<dbReference type="PANTHER" id="PTHR11662">
    <property type="entry name" value="SOLUTE CARRIER FAMILY 17"/>
    <property type="match status" value="1"/>
</dbReference>
<accession>A0A9K3HVL4</accession>
<dbReference type="PANTHER" id="PTHR11662:SF399">
    <property type="entry name" value="FI19708P1-RELATED"/>
    <property type="match status" value="1"/>
</dbReference>
<evidence type="ECO:0000259" key="8">
    <source>
        <dbReference type="PROSITE" id="PS50850"/>
    </source>
</evidence>
<reference evidence="9" key="2">
    <citation type="submission" date="2020-06" db="EMBL/GenBank/DDBJ databases">
        <title>Helianthus annuus Genome sequencing and assembly Release 2.</title>
        <authorList>
            <person name="Gouzy J."/>
            <person name="Langlade N."/>
            <person name="Munos S."/>
        </authorList>
    </citation>
    <scope>NUCLEOTIDE SEQUENCE</scope>
    <source>
        <tissue evidence="9">Leaves</tissue>
    </source>
</reference>
<comment type="subcellular location">
    <subcellularLocation>
        <location evidence="1">Membrane</location>
        <topology evidence="1">Multi-pass membrane protein</topology>
    </subcellularLocation>
</comment>
<evidence type="ECO:0000256" key="5">
    <source>
        <dbReference type="ARBA" id="ARBA00024362"/>
    </source>
</evidence>
<keyword evidence="10" id="KW-1185">Reference proteome</keyword>
<feature type="transmembrane region" description="Helical" evidence="7">
    <location>
        <begin position="6"/>
        <end position="26"/>
    </location>
</feature>
<keyword evidence="4 7" id="KW-0472">Membrane</keyword>
<dbReference type="AlphaFoldDB" id="A0A9K3HVL4"/>
<evidence type="ECO:0000256" key="3">
    <source>
        <dbReference type="ARBA" id="ARBA00022989"/>
    </source>
</evidence>
<feature type="domain" description="Major facilitator superfamily (MFS) profile" evidence="8">
    <location>
        <begin position="1"/>
        <end position="83"/>
    </location>
</feature>
<sequence>MSARSFRSSFLWGYILSSVIGGALVDKYGGKRVIAWGVFLWSLATLVTPWAANHSTMSLLAARTFFGLAQGVAMPSMNIILSR</sequence>
<comment type="caution">
    <text evidence="9">The sequence shown here is derived from an EMBL/GenBank/DDBJ whole genome shotgun (WGS) entry which is preliminary data.</text>
</comment>
<dbReference type="InterPro" id="IPR020846">
    <property type="entry name" value="MFS_dom"/>
</dbReference>
<evidence type="ECO:0000313" key="10">
    <source>
        <dbReference type="Proteomes" id="UP000215914"/>
    </source>
</evidence>
<dbReference type="InterPro" id="IPR011701">
    <property type="entry name" value="MFS"/>
</dbReference>
<dbReference type="PROSITE" id="PS50850">
    <property type="entry name" value="MFS"/>
    <property type="match status" value="1"/>
</dbReference>
<dbReference type="Gene3D" id="1.20.1250.20">
    <property type="entry name" value="MFS general substrate transporter like domains"/>
    <property type="match status" value="1"/>
</dbReference>
<gene>
    <name evidence="9" type="ORF">HanXRQr2_Chr10g0429651</name>
</gene>
<dbReference type="Gramene" id="mRNA:HanXRQr2_Chr10g0429651">
    <property type="protein sequence ID" value="mRNA:HanXRQr2_Chr10g0429651"/>
    <property type="gene ID" value="HanXRQr2_Chr10g0429651"/>
</dbReference>
<dbReference type="EMBL" id="MNCJ02000325">
    <property type="protein sequence ID" value="KAF5785523.1"/>
    <property type="molecule type" value="Genomic_DNA"/>
</dbReference>